<reference evidence="3 4" key="1">
    <citation type="journal article" date="2017" name="Int. J. Syst. Evol. Microbiol.">
        <title>Erythrobacter aquimixticola sp. nov., isolated from the junction between the ocean and a freshwater spring.</title>
        <authorList>
            <person name="Park S."/>
            <person name="Jung Y.T."/>
            <person name="Choi S.J."/>
            <person name="Yoon J.H."/>
        </authorList>
    </citation>
    <scope>NUCLEOTIDE SEQUENCE [LARGE SCALE GENOMIC DNA]</scope>
    <source>
        <strain evidence="3 4">JSSK-14</strain>
    </source>
</reference>
<dbReference type="GO" id="GO:0000160">
    <property type="term" value="P:phosphorelay signal transduction system"/>
    <property type="evidence" value="ECO:0007669"/>
    <property type="project" value="InterPro"/>
</dbReference>
<dbReference type="InterPro" id="IPR011006">
    <property type="entry name" value="CheY-like_superfamily"/>
</dbReference>
<dbReference type="PROSITE" id="PS50110">
    <property type="entry name" value="RESPONSE_REGULATORY"/>
    <property type="match status" value="1"/>
</dbReference>
<organism evidence="3 4">
    <name type="scientific">Aurantiacibacter aquimixticola</name>
    <dbReference type="NCBI Taxonomy" id="1958945"/>
    <lineage>
        <taxon>Bacteria</taxon>
        <taxon>Pseudomonadati</taxon>
        <taxon>Pseudomonadota</taxon>
        <taxon>Alphaproteobacteria</taxon>
        <taxon>Sphingomonadales</taxon>
        <taxon>Erythrobacteraceae</taxon>
        <taxon>Aurantiacibacter</taxon>
    </lineage>
</organism>
<accession>A0A419RRC2</accession>
<comment type="caution">
    <text evidence="3">The sequence shown here is derived from an EMBL/GenBank/DDBJ whole genome shotgun (WGS) entry which is preliminary data.</text>
</comment>
<dbReference type="SUPFAM" id="SSF52172">
    <property type="entry name" value="CheY-like"/>
    <property type="match status" value="1"/>
</dbReference>
<sequence length="126" mass="13824">MSCDKTILLVEDEPLIMMDLEFAAQDRGCGVLCAIDVATALRHLDGDTPVDVAVLDVTLKNEETCLPVAEELDRRGIPYILHSGDLNRTDETVQRLGRQHIQKPSDSRKVIAAALSSLERQPADAD</sequence>
<dbReference type="RefSeq" id="WP_120047203.1">
    <property type="nucleotide sequence ID" value="NZ_RAHX01000001.1"/>
</dbReference>
<protein>
    <submittedName>
        <fullName evidence="3">Response regulator</fullName>
    </submittedName>
</protein>
<evidence type="ECO:0000256" key="1">
    <source>
        <dbReference type="PROSITE-ProRule" id="PRU00169"/>
    </source>
</evidence>
<feature type="modified residue" description="4-aspartylphosphate" evidence="1">
    <location>
        <position position="56"/>
    </location>
</feature>
<evidence type="ECO:0000259" key="2">
    <source>
        <dbReference type="PROSITE" id="PS50110"/>
    </source>
</evidence>
<keyword evidence="4" id="KW-1185">Reference proteome</keyword>
<dbReference type="Gene3D" id="3.40.50.2300">
    <property type="match status" value="1"/>
</dbReference>
<evidence type="ECO:0000313" key="3">
    <source>
        <dbReference type="EMBL" id="RJY08316.1"/>
    </source>
</evidence>
<gene>
    <name evidence="3" type="ORF">D6201_02145</name>
</gene>
<name>A0A419RRC2_9SPHN</name>
<keyword evidence="1" id="KW-0597">Phosphoprotein</keyword>
<dbReference type="InterPro" id="IPR001789">
    <property type="entry name" value="Sig_transdc_resp-reg_receiver"/>
</dbReference>
<proteinExistence type="predicted"/>
<evidence type="ECO:0000313" key="4">
    <source>
        <dbReference type="Proteomes" id="UP000285232"/>
    </source>
</evidence>
<feature type="domain" description="Response regulatory" evidence="2">
    <location>
        <begin position="6"/>
        <end position="118"/>
    </location>
</feature>
<dbReference type="EMBL" id="RAHX01000001">
    <property type="protein sequence ID" value="RJY08316.1"/>
    <property type="molecule type" value="Genomic_DNA"/>
</dbReference>
<dbReference type="SMART" id="SM00448">
    <property type="entry name" value="REC"/>
    <property type="match status" value="1"/>
</dbReference>
<dbReference type="Proteomes" id="UP000285232">
    <property type="component" value="Unassembled WGS sequence"/>
</dbReference>
<dbReference type="OrthoDB" id="582170at2"/>
<dbReference type="AlphaFoldDB" id="A0A419RRC2"/>